<feature type="domain" description="Multidrug resistance protein MdtA-like beta-barrel" evidence="10">
    <location>
        <begin position="206"/>
        <end position="289"/>
    </location>
</feature>
<keyword evidence="5" id="KW-0997">Cell inner membrane</keyword>
<evidence type="ECO:0000259" key="9">
    <source>
        <dbReference type="Pfam" id="PF25917"/>
    </source>
</evidence>
<feature type="region of interest" description="Disordered" evidence="7">
    <location>
        <begin position="357"/>
        <end position="398"/>
    </location>
</feature>
<dbReference type="SUPFAM" id="SSF111369">
    <property type="entry name" value="HlyD-like secretion proteins"/>
    <property type="match status" value="1"/>
</dbReference>
<keyword evidence="13" id="KW-1185">Reference proteome</keyword>
<evidence type="ECO:0000313" key="13">
    <source>
        <dbReference type="Proteomes" id="UP000023435"/>
    </source>
</evidence>
<feature type="domain" description="Multidrug resistance protein MdtA-like barrel-sandwich hybrid" evidence="9">
    <location>
        <begin position="60"/>
        <end position="201"/>
    </location>
</feature>
<name>A0A108U5I9_9GAMM</name>
<dbReference type="RefSeq" id="WP_051547379.1">
    <property type="nucleotide sequence ID" value="NZ_JAJA02000001.1"/>
</dbReference>
<dbReference type="Pfam" id="PF25917">
    <property type="entry name" value="BSH_RND"/>
    <property type="match status" value="1"/>
</dbReference>
<comment type="caution">
    <text evidence="12">The sequence shown here is derived from an EMBL/GenBank/DDBJ whole genome shotgun (WGS) entry which is preliminary data.</text>
</comment>
<dbReference type="NCBIfam" id="TIGR01730">
    <property type="entry name" value="RND_mfp"/>
    <property type="match status" value="1"/>
</dbReference>
<keyword evidence="3" id="KW-0813">Transport</keyword>
<dbReference type="Gene3D" id="2.40.50.100">
    <property type="match status" value="1"/>
</dbReference>
<dbReference type="GO" id="GO:1990281">
    <property type="term" value="C:efflux pump complex"/>
    <property type="evidence" value="ECO:0007669"/>
    <property type="project" value="TreeGrafter"/>
</dbReference>
<dbReference type="Gene3D" id="2.40.420.20">
    <property type="match status" value="1"/>
</dbReference>
<organism evidence="12 13">
    <name type="scientific">Lysobacter capsici AZ78</name>
    <dbReference type="NCBI Taxonomy" id="1444315"/>
    <lineage>
        <taxon>Bacteria</taxon>
        <taxon>Pseudomonadati</taxon>
        <taxon>Pseudomonadota</taxon>
        <taxon>Gammaproteobacteria</taxon>
        <taxon>Lysobacterales</taxon>
        <taxon>Lysobacteraceae</taxon>
        <taxon>Lysobacter</taxon>
    </lineage>
</organism>
<evidence type="ECO:0000256" key="3">
    <source>
        <dbReference type="ARBA" id="ARBA00022448"/>
    </source>
</evidence>
<dbReference type="PANTHER" id="PTHR30469">
    <property type="entry name" value="MULTIDRUG RESISTANCE PROTEIN MDTA"/>
    <property type="match status" value="1"/>
</dbReference>
<evidence type="ECO:0000259" key="8">
    <source>
        <dbReference type="Pfam" id="PF25876"/>
    </source>
</evidence>
<evidence type="ECO:0000259" key="11">
    <source>
        <dbReference type="Pfam" id="PF25967"/>
    </source>
</evidence>
<keyword evidence="4" id="KW-1003">Cell membrane</keyword>
<evidence type="ECO:0000256" key="4">
    <source>
        <dbReference type="ARBA" id="ARBA00022475"/>
    </source>
</evidence>
<evidence type="ECO:0000259" key="10">
    <source>
        <dbReference type="Pfam" id="PF25944"/>
    </source>
</evidence>
<dbReference type="AlphaFoldDB" id="A0A108U5I9"/>
<dbReference type="Pfam" id="PF25944">
    <property type="entry name" value="Beta-barrel_RND"/>
    <property type="match status" value="1"/>
</dbReference>
<evidence type="ECO:0000256" key="7">
    <source>
        <dbReference type="SAM" id="MobiDB-lite"/>
    </source>
</evidence>
<dbReference type="InterPro" id="IPR058626">
    <property type="entry name" value="MdtA-like_b-barrel"/>
</dbReference>
<dbReference type="Pfam" id="PF25967">
    <property type="entry name" value="RND-MFP_C"/>
    <property type="match status" value="1"/>
</dbReference>
<dbReference type="EMBL" id="JAJA02000001">
    <property type="protein sequence ID" value="KWS02950.1"/>
    <property type="molecule type" value="Genomic_DNA"/>
</dbReference>
<dbReference type="GO" id="GO:0015562">
    <property type="term" value="F:efflux transmembrane transporter activity"/>
    <property type="evidence" value="ECO:0007669"/>
    <property type="project" value="TreeGrafter"/>
</dbReference>
<dbReference type="InterPro" id="IPR058627">
    <property type="entry name" value="MdtA-like_C"/>
</dbReference>
<evidence type="ECO:0000256" key="5">
    <source>
        <dbReference type="ARBA" id="ARBA00022519"/>
    </source>
</evidence>
<comment type="subcellular location">
    <subcellularLocation>
        <location evidence="1">Cell membrane</location>
    </subcellularLocation>
</comment>
<dbReference type="PANTHER" id="PTHR30469:SF12">
    <property type="entry name" value="MULTIDRUG RESISTANCE PROTEIN MDTA"/>
    <property type="match status" value="1"/>
</dbReference>
<proteinExistence type="inferred from homology"/>
<gene>
    <name evidence="12" type="ORF">AZ78_0496</name>
</gene>
<comment type="similarity">
    <text evidence="2">Belongs to the membrane fusion protein (MFP) (TC 8.A.1) family.</text>
</comment>
<dbReference type="InterPro" id="IPR006143">
    <property type="entry name" value="RND_pump_MFP"/>
</dbReference>
<reference evidence="12 13" key="1">
    <citation type="journal article" date="2014" name="Genome Announc.">
        <title>Draft Genome Sequence of Lysobacter capsici AZ78, a Bacterium Antagonistic to Plant-Pathogenic Oomycetes.</title>
        <authorList>
            <person name="Puopolo G."/>
            <person name="Sonego P."/>
            <person name="Engelen K."/>
            <person name="Pertot I."/>
        </authorList>
    </citation>
    <scope>NUCLEOTIDE SEQUENCE [LARGE SCALE GENOMIC DNA]</scope>
    <source>
        <strain evidence="12 13">AZ78</strain>
    </source>
</reference>
<dbReference type="Proteomes" id="UP000023435">
    <property type="component" value="Unassembled WGS sequence"/>
</dbReference>
<accession>A0A108U5I9</accession>
<dbReference type="Pfam" id="PF25876">
    <property type="entry name" value="HH_MFP_RND"/>
    <property type="match status" value="1"/>
</dbReference>
<keyword evidence="6" id="KW-0472">Membrane</keyword>
<dbReference type="Gene3D" id="2.40.30.170">
    <property type="match status" value="1"/>
</dbReference>
<evidence type="ECO:0000256" key="6">
    <source>
        <dbReference type="ARBA" id="ARBA00023136"/>
    </source>
</evidence>
<dbReference type="Gene3D" id="1.10.287.470">
    <property type="entry name" value="Helix hairpin bin"/>
    <property type="match status" value="1"/>
</dbReference>
<feature type="domain" description="Multidrug resistance protein MdtA-like C-terminal permuted SH3" evidence="11">
    <location>
        <begin position="293"/>
        <end position="353"/>
    </location>
</feature>
<protein>
    <submittedName>
        <fullName evidence="12">Co/Zn/Cd efflux system membrane fusion protein</fullName>
    </submittedName>
</protein>
<evidence type="ECO:0000256" key="1">
    <source>
        <dbReference type="ARBA" id="ARBA00004236"/>
    </source>
</evidence>
<feature type="domain" description="Multidrug resistance protein MdtA-like alpha-helical hairpin" evidence="8">
    <location>
        <begin position="100"/>
        <end position="169"/>
    </location>
</feature>
<evidence type="ECO:0000313" key="12">
    <source>
        <dbReference type="EMBL" id="KWS02950.1"/>
    </source>
</evidence>
<dbReference type="InterPro" id="IPR058625">
    <property type="entry name" value="MdtA-like_BSH"/>
</dbReference>
<sequence length="398" mass="41331">MLTILGVLVLIALVWWLVHGRASGERGNRRPTATVGIAVAQAGSIPITLEALGTVTPLATVTVRPQVSGNIVDIAFKEGQTVAKGQVLLSIDPRPFQLALQQAQGSLVRDQAQLRVAQLTLQRYQTLLKQDSIARQDVDTQAATVRQLAGVVATDEAAVGTAKLNLDYSQVKAPIAGRVGLRVVDLGNYVTSGDAAGVAVIAAVTPIDVEFTAPQDDLPRIQARLARGDAPAVTVLDRTRTQVLGQGQFLTLDNVIDPTTGTVKAKARFGNADARLFPSQFVNVRVLLDTLNNAIVVPSAALRTGPKGDFVYVVGADRKASLRTVKRGPASGDSVSVVQGLRAGEKVVISGGDQLTDGATVRLPEDAAAGSGKSGGAGDAASAKPRGERRAGGRSGAQ</sequence>
<evidence type="ECO:0000256" key="2">
    <source>
        <dbReference type="ARBA" id="ARBA00009477"/>
    </source>
</evidence>
<dbReference type="InterPro" id="IPR058624">
    <property type="entry name" value="MdtA-like_HH"/>
</dbReference>